<accession>A0A8D9BMT6</accession>
<name>A0A8D9BMT6_9HEMI</name>
<reference evidence="2" key="1">
    <citation type="submission" date="2021-05" db="EMBL/GenBank/DDBJ databases">
        <authorList>
            <person name="Alioto T."/>
            <person name="Alioto T."/>
            <person name="Gomez Garrido J."/>
        </authorList>
    </citation>
    <scope>NUCLEOTIDE SEQUENCE</scope>
</reference>
<protein>
    <submittedName>
        <fullName evidence="2">Uncharacterized protein</fullName>
    </submittedName>
</protein>
<sequence length="109" mass="12915">MYYVGLLFCFVWILIFFGCNRAHSFPIIFLQKILPLLFHPRYLYFASRMFSSIFSLFRISSTLSLFHLCYFIHSVLILPLLSHPHLVFILPLLFHPHLVFISPLLCHPC</sequence>
<dbReference type="AlphaFoldDB" id="A0A8D9BMT6"/>
<organism evidence="2">
    <name type="scientific">Cacopsylla melanoneura</name>
    <dbReference type="NCBI Taxonomy" id="428564"/>
    <lineage>
        <taxon>Eukaryota</taxon>
        <taxon>Metazoa</taxon>
        <taxon>Ecdysozoa</taxon>
        <taxon>Arthropoda</taxon>
        <taxon>Hexapoda</taxon>
        <taxon>Insecta</taxon>
        <taxon>Pterygota</taxon>
        <taxon>Neoptera</taxon>
        <taxon>Paraneoptera</taxon>
        <taxon>Hemiptera</taxon>
        <taxon>Sternorrhyncha</taxon>
        <taxon>Psylloidea</taxon>
        <taxon>Psyllidae</taxon>
        <taxon>Psyllinae</taxon>
        <taxon>Cacopsylla</taxon>
    </lineage>
</organism>
<keyword evidence="1" id="KW-0812">Transmembrane</keyword>
<evidence type="ECO:0000256" key="1">
    <source>
        <dbReference type="SAM" id="Phobius"/>
    </source>
</evidence>
<dbReference type="EMBL" id="HBUF01636671">
    <property type="protein sequence ID" value="CAG6784281.1"/>
    <property type="molecule type" value="Transcribed_RNA"/>
</dbReference>
<proteinExistence type="predicted"/>
<feature type="transmembrane region" description="Helical" evidence="1">
    <location>
        <begin position="40"/>
        <end position="57"/>
    </location>
</feature>
<keyword evidence="1" id="KW-1133">Transmembrane helix</keyword>
<keyword evidence="1" id="KW-0472">Membrane</keyword>
<evidence type="ECO:0000313" key="2">
    <source>
        <dbReference type="EMBL" id="CAG6784281.1"/>
    </source>
</evidence>